<keyword evidence="1" id="KW-0802">TPR repeat</keyword>
<accession>A0ABX8ZMQ3</accession>
<dbReference type="SMART" id="SM00028">
    <property type="entry name" value="TPR"/>
    <property type="match status" value="2"/>
</dbReference>
<feature type="domain" description="SPOR" evidence="3">
    <location>
        <begin position="343"/>
        <end position="426"/>
    </location>
</feature>
<evidence type="ECO:0000256" key="1">
    <source>
        <dbReference type="PROSITE-ProRule" id="PRU00339"/>
    </source>
</evidence>
<evidence type="ECO:0000256" key="2">
    <source>
        <dbReference type="SAM" id="SignalP"/>
    </source>
</evidence>
<keyword evidence="5" id="KW-1185">Reference proteome</keyword>
<organism evidence="4 5">
    <name type="scientific">Qipengyuania aurantiaca</name>
    <dbReference type="NCBI Taxonomy" id="2867233"/>
    <lineage>
        <taxon>Bacteria</taxon>
        <taxon>Pseudomonadati</taxon>
        <taxon>Pseudomonadota</taxon>
        <taxon>Alphaproteobacteria</taxon>
        <taxon>Sphingomonadales</taxon>
        <taxon>Erythrobacteraceae</taxon>
        <taxon>Qipengyuania</taxon>
    </lineage>
</organism>
<dbReference type="Gene3D" id="1.25.40.10">
    <property type="entry name" value="Tetratricopeptide repeat domain"/>
    <property type="match status" value="1"/>
</dbReference>
<evidence type="ECO:0000259" key="3">
    <source>
        <dbReference type="PROSITE" id="PS51724"/>
    </source>
</evidence>
<proteinExistence type="predicted"/>
<name>A0ABX8ZMQ3_9SPHN</name>
<dbReference type="Proteomes" id="UP000824281">
    <property type="component" value="Chromosome"/>
</dbReference>
<reference evidence="4 5" key="1">
    <citation type="submission" date="2021-08" db="EMBL/GenBank/DDBJ databases">
        <title>Comparative Genomics Analysis of the Genus Qipengyuania Reveals Extensive Genetic Diversity and Metabolic Versatility, Including the Description of Fifteen Novel Species.</title>
        <authorList>
            <person name="Liu Y."/>
        </authorList>
    </citation>
    <scope>NUCLEOTIDE SEQUENCE [LARGE SCALE GENOMIC DNA]</scope>
    <source>
        <strain evidence="4 5">1NDH13</strain>
    </source>
</reference>
<dbReference type="RefSeq" id="WP_221425740.1">
    <property type="nucleotide sequence ID" value="NZ_CP081295.1"/>
</dbReference>
<protein>
    <submittedName>
        <fullName evidence="4">SPOR domain-containing protein</fullName>
    </submittedName>
</protein>
<feature type="chain" id="PRO_5045934509" evidence="2">
    <location>
        <begin position="19"/>
        <end position="444"/>
    </location>
</feature>
<sequence>MKKSNSTFIKLAVTTALASTALAGCSGKVAPTAAHSAGKAEVALQKGKADKAVTHAEAAVLAAPRDAYARTLLGNAYLEAGRFASAAQSFEDAIALGDTSPRTVISLSLAQTGMGDRPAAIYTLERHEAAIDPSDFGLAIALAGQPQRGVHILSNTLRAGNNTAKVRQNLAYAYAMSGQWREARLMVSEDVPADKVGERMAEWGATAHPELYRQRVAGLLKVDIVEDQGQPAMLALSNNPSVEMLASENVEAELPTTEPVIEFAVAEEVPAEAPAAPPQRIVFDDPFFNERKAQAEDEAPRAVIVAALPEETAPAAKPAPRVAEAEAPAPAPRKDAAAVPALNLADGDYNIQLGSYFSMEDAELGWTKFQQMYPELAKAERVISRARVNGKLYFRVAAVGYAKDSARALCSSVKGKGGGCIAYAQANPLPGALLDNGTVRVAAR</sequence>
<evidence type="ECO:0000313" key="4">
    <source>
        <dbReference type="EMBL" id="QZD90267.1"/>
    </source>
</evidence>
<keyword evidence="2" id="KW-0732">Signal</keyword>
<dbReference type="InterPro" id="IPR019734">
    <property type="entry name" value="TPR_rpt"/>
</dbReference>
<dbReference type="PROSITE" id="PS50005">
    <property type="entry name" value="TPR"/>
    <property type="match status" value="1"/>
</dbReference>
<gene>
    <name evidence="4" type="ORF">K3148_02360</name>
</gene>
<dbReference type="PROSITE" id="PS51724">
    <property type="entry name" value="SPOR"/>
    <property type="match status" value="1"/>
</dbReference>
<dbReference type="Pfam" id="PF13432">
    <property type="entry name" value="TPR_16"/>
    <property type="match status" value="1"/>
</dbReference>
<dbReference type="InterPro" id="IPR007730">
    <property type="entry name" value="SPOR-like_dom"/>
</dbReference>
<feature type="signal peptide" evidence="2">
    <location>
        <begin position="1"/>
        <end position="18"/>
    </location>
</feature>
<dbReference type="InterPro" id="IPR011990">
    <property type="entry name" value="TPR-like_helical_dom_sf"/>
</dbReference>
<evidence type="ECO:0000313" key="5">
    <source>
        <dbReference type="Proteomes" id="UP000824281"/>
    </source>
</evidence>
<dbReference type="SUPFAM" id="SSF48452">
    <property type="entry name" value="TPR-like"/>
    <property type="match status" value="1"/>
</dbReference>
<dbReference type="EMBL" id="CP081295">
    <property type="protein sequence ID" value="QZD90267.1"/>
    <property type="molecule type" value="Genomic_DNA"/>
</dbReference>
<feature type="repeat" description="TPR" evidence="1">
    <location>
        <begin position="67"/>
        <end position="100"/>
    </location>
</feature>
<dbReference type="PROSITE" id="PS51257">
    <property type="entry name" value="PROKAR_LIPOPROTEIN"/>
    <property type="match status" value="1"/>
</dbReference>